<sequence>MKDIEKPKYQKLKEYITEIIKTRELKTGEKMYSENQLAEKFEISRHTVRQAIGELVSEGWLYRVQGKGTFVDRRPDESTVRTNTVGVITTYLNDYIFPAIIRGIDGILSQNGYNIMLGCTYNRHEKERTCLENLRSQNISGLIVEPTKSVLPNPNLDLYKELSDSGIPVLFIHGAYNGLDYSYIVEDDVQAGYLATKHLTGLGHSRIGGVFKIDDIQGHHRFSGFQKAHAEAGLKLQDSRVLWFDTLEADLKLRAGREEQLEAILSEITAIVCYNEQIAAEVLDIIRELGMNVPDDISIVSFDDSQLAVASEVKLTTVAHPKERLGEQAAEAIISMINRTQNYYDVKIQPELIIRGSTKRINCRKGD</sequence>
<organism evidence="5 6">
    <name type="scientific">Anaerobacterium chartisolvens</name>
    <dbReference type="NCBI Taxonomy" id="1297424"/>
    <lineage>
        <taxon>Bacteria</taxon>
        <taxon>Bacillati</taxon>
        <taxon>Bacillota</taxon>
        <taxon>Clostridia</taxon>
        <taxon>Eubacteriales</taxon>
        <taxon>Oscillospiraceae</taxon>
        <taxon>Anaerobacterium</taxon>
    </lineage>
</organism>
<dbReference type="AlphaFoldDB" id="A0A369AYF4"/>
<keyword evidence="2" id="KW-0238">DNA-binding</keyword>
<evidence type="ECO:0000259" key="4">
    <source>
        <dbReference type="PROSITE" id="PS50949"/>
    </source>
</evidence>
<dbReference type="SUPFAM" id="SSF46785">
    <property type="entry name" value="Winged helix' DNA-binding domain"/>
    <property type="match status" value="1"/>
</dbReference>
<evidence type="ECO:0000256" key="1">
    <source>
        <dbReference type="ARBA" id="ARBA00023015"/>
    </source>
</evidence>
<keyword evidence="6" id="KW-1185">Reference proteome</keyword>
<protein>
    <submittedName>
        <fullName evidence="5">GntR family transcriptional regulator of arabinose operon</fullName>
    </submittedName>
</protein>
<dbReference type="PANTHER" id="PTHR30146">
    <property type="entry name" value="LACI-RELATED TRANSCRIPTIONAL REPRESSOR"/>
    <property type="match status" value="1"/>
</dbReference>
<proteinExistence type="predicted"/>
<gene>
    <name evidence="5" type="ORF">DFR58_11834</name>
</gene>
<dbReference type="InterPro" id="IPR036388">
    <property type="entry name" value="WH-like_DNA-bd_sf"/>
</dbReference>
<dbReference type="GO" id="GO:0000976">
    <property type="term" value="F:transcription cis-regulatory region binding"/>
    <property type="evidence" value="ECO:0007669"/>
    <property type="project" value="TreeGrafter"/>
</dbReference>
<dbReference type="EMBL" id="QPJT01000018">
    <property type="protein sequence ID" value="RCX13216.1"/>
    <property type="molecule type" value="Genomic_DNA"/>
</dbReference>
<evidence type="ECO:0000256" key="2">
    <source>
        <dbReference type="ARBA" id="ARBA00023125"/>
    </source>
</evidence>
<evidence type="ECO:0000256" key="3">
    <source>
        <dbReference type="ARBA" id="ARBA00023163"/>
    </source>
</evidence>
<dbReference type="CDD" id="cd07377">
    <property type="entry name" value="WHTH_GntR"/>
    <property type="match status" value="1"/>
</dbReference>
<dbReference type="SUPFAM" id="SSF53822">
    <property type="entry name" value="Periplasmic binding protein-like I"/>
    <property type="match status" value="1"/>
</dbReference>
<evidence type="ECO:0000313" key="5">
    <source>
        <dbReference type="EMBL" id="RCX13216.1"/>
    </source>
</evidence>
<dbReference type="PROSITE" id="PS50949">
    <property type="entry name" value="HTH_GNTR"/>
    <property type="match status" value="1"/>
</dbReference>
<dbReference type="PANTHER" id="PTHR30146:SF150">
    <property type="entry name" value="ARABINOSE METABOLISM TRANSCRIPTIONAL REPRESSOR"/>
    <property type="match status" value="1"/>
</dbReference>
<dbReference type="Pfam" id="PF13377">
    <property type="entry name" value="Peripla_BP_3"/>
    <property type="match status" value="1"/>
</dbReference>
<dbReference type="OrthoDB" id="9813468at2"/>
<dbReference type="Gene3D" id="1.10.10.10">
    <property type="entry name" value="Winged helix-like DNA-binding domain superfamily/Winged helix DNA-binding domain"/>
    <property type="match status" value="1"/>
</dbReference>
<reference evidence="5 6" key="1">
    <citation type="submission" date="2018-07" db="EMBL/GenBank/DDBJ databases">
        <title>Genomic Encyclopedia of Type Strains, Phase IV (KMG-IV): sequencing the most valuable type-strain genomes for metagenomic binning, comparative biology and taxonomic classification.</title>
        <authorList>
            <person name="Goeker M."/>
        </authorList>
    </citation>
    <scope>NUCLEOTIDE SEQUENCE [LARGE SCALE GENOMIC DNA]</scope>
    <source>
        <strain evidence="5 6">DSM 27016</strain>
    </source>
</reference>
<keyword evidence="3" id="KW-0804">Transcription</keyword>
<dbReference type="CDD" id="cd01541">
    <property type="entry name" value="PBP1_AraR"/>
    <property type="match status" value="1"/>
</dbReference>
<dbReference type="Pfam" id="PF00392">
    <property type="entry name" value="GntR"/>
    <property type="match status" value="1"/>
</dbReference>
<evidence type="ECO:0000313" key="6">
    <source>
        <dbReference type="Proteomes" id="UP000253034"/>
    </source>
</evidence>
<comment type="caution">
    <text evidence="5">The sequence shown here is derived from an EMBL/GenBank/DDBJ whole genome shotgun (WGS) entry which is preliminary data.</text>
</comment>
<dbReference type="InterPro" id="IPR028082">
    <property type="entry name" value="Peripla_BP_I"/>
</dbReference>
<dbReference type="InterPro" id="IPR046335">
    <property type="entry name" value="LacI/GalR-like_sensor"/>
</dbReference>
<dbReference type="InterPro" id="IPR000524">
    <property type="entry name" value="Tscrpt_reg_HTH_GntR"/>
</dbReference>
<dbReference type="Proteomes" id="UP000253034">
    <property type="component" value="Unassembled WGS sequence"/>
</dbReference>
<feature type="domain" description="HTH gntR-type" evidence="4">
    <location>
        <begin position="6"/>
        <end position="74"/>
    </location>
</feature>
<dbReference type="PRINTS" id="PR00035">
    <property type="entry name" value="HTHGNTR"/>
</dbReference>
<dbReference type="InterPro" id="IPR036390">
    <property type="entry name" value="WH_DNA-bd_sf"/>
</dbReference>
<keyword evidence="1" id="KW-0805">Transcription regulation</keyword>
<dbReference type="Gene3D" id="3.40.50.2300">
    <property type="match status" value="2"/>
</dbReference>
<dbReference type="RefSeq" id="WP_114298634.1">
    <property type="nucleotide sequence ID" value="NZ_QPJT01000018.1"/>
</dbReference>
<dbReference type="SMART" id="SM00345">
    <property type="entry name" value="HTH_GNTR"/>
    <property type="match status" value="1"/>
</dbReference>
<dbReference type="GO" id="GO:0003700">
    <property type="term" value="F:DNA-binding transcription factor activity"/>
    <property type="evidence" value="ECO:0007669"/>
    <property type="project" value="InterPro"/>
</dbReference>
<dbReference type="InterPro" id="IPR033532">
    <property type="entry name" value="AraR_ligand_bind_dom"/>
</dbReference>
<accession>A0A369AYF4</accession>
<name>A0A369AYF4_9FIRM</name>